<comment type="caution">
    <text evidence="8">The sequence shown here is derived from an EMBL/GenBank/DDBJ whole genome shotgun (WGS) entry which is preliminary data.</text>
</comment>
<protein>
    <recommendedName>
        <fullName evidence="7">Peptidase A2 domain-containing protein</fullName>
    </recommendedName>
</protein>
<feature type="compositionally biased region" description="Basic and acidic residues" evidence="6">
    <location>
        <begin position="190"/>
        <end position="206"/>
    </location>
</feature>
<dbReference type="Gene3D" id="2.40.70.10">
    <property type="entry name" value="Acid Proteases"/>
    <property type="match status" value="1"/>
</dbReference>
<dbReference type="InterPro" id="IPR021109">
    <property type="entry name" value="Peptidase_aspartic_dom_sf"/>
</dbReference>
<proteinExistence type="predicted"/>
<evidence type="ECO:0000256" key="4">
    <source>
        <dbReference type="ARBA" id="ARBA00022759"/>
    </source>
</evidence>
<evidence type="ECO:0000313" key="9">
    <source>
        <dbReference type="Proteomes" id="UP000019140"/>
    </source>
</evidence>
<evidence type="ECO:0000313" key="8">
    <source>
        <dbReference type="EMBL" id="ETW98899.1"/>
    </source>
</evidence>
<dbReference type="GO" id="GO:0004519">
    <property type="term" value="F:endonuclease activity"/>
    <property type="evidence" value="ECO:0007669"/>
    <property type="project" value="UniProtKB-KW"/>
</dbReference>
<dbReference type="InterPro" id="IPR001995">
    <property type="entry name" value="Peptidase_A2_cat"/>
</dbReference>
<evidence type="ECO:0000256" key="2">
    <source>
        <dbReference type="ARBA" id="ARBA00022695"/>
    </source>
</evidence>
<organism evidence="8 9">
    <name type="scientific">Candidatus Entotheonella gemina</name>
    <dbReference type="NCBI Taxonomy" id="1429439"/>
    <lineage>
        <taxon>Bacteria</taxon>
        <taxon>Pseudomonadati</taxon>
        <taxon>Nitrospinota/Tectimicrobiota group</taxon>
        <taxon>Candidatus Tectimicrobiota</taxon>
        <taxon>Candidatus Entotheonellia</taxon>
        <taxon>Candidatus Entotheonellales</taxon>
        <taxon>Candidatus Entotheonellaceae</taxon>
        <taxon>Candidatus Entotheonella</taxon>
    </lineage>
</organism>
<dbReference type="AlphaFoldDB" id="W4LLX0"/>
<keyword evidence="1" id="KW-0808">Transferase</keyword>
<evidence type="ECO:0000256" key="3">
    <source>
        <dbReference type="ARBA" id="ARBA00022722"/>
    </source>
</evidence>
<name>W4LLX0_9BACT</name>
<keyword evidence="3" id="KW-0540">Nuclease</keyword>
<dbReference type="GO" id="GO:0006508">
    <property type="term" value="P:proteolysis"/>
    <property type="evidence" value="ECO:0007669"/>
    <property type="project" value="InterPro"/>
</dbReference>
<feature type="region of interest" description="Disordered" evidence="6">
    <location>
        <begin position="190"/>
        <end position="245"/>
    </location>
</feature>
<dbReference type="HOGENOM" id="CLU_035540_6_2_7"/>
<dbReference type="InterPro" id="IPR050951">
    <property type="entry name" value="Retrovirus_Pol_polyprotein"/>
</dbReference>
<keyword evidence="4" id="KW-0255">Endonuclease</keyword>
<dbReference type="PROSITE" id="PS50175">
    <property type="entry name" value="ASP_PROT_RETROV"/>
    <property type="match status" value="1"/>
</dbReference>
<gene>
    <name evidence="8" type="ORF">ETSY2_42010</name>
</gene>
<accession>W4LLX0</accession>
<reference evidence="8 9" key="1">
    <citation type="journal article" date="2014" name="Nature">
        <title>An environmental bacterial taxon with a large and distinct metabolic repertoire.</title>
        <authorList>
            <person name="Wilson M.C."/>
            <person name="Mori T."/>
            <person name="Ruckert C."/>
            <person name="Uria A.R."/>
            <person name="Helf M.J."/>
            <person name="Takada K."/>
            <person name="Gernert C."/>
            <person name="Steffens U.A."/>
            <person name="Heycke N."/>
            <person name="Schmitt S."/>
            <person name="Rinke C."/>
            <person name="Helfrich E.J."/>
            <person name="Brachmann A.O."/>
            <person name="Gurgui C."/>
            <person name="Wakimoto T."/>
            <person name="Kracht M."/>
            <person name="Crusemann M."/>
            <person name="Hentschel U."/>
            <person name="Abe I."/>
            <person name="Matsunaga S."/>
            <person name="Kalinowski J."/>
            <person name="Takeyama H."/>
            <person name="Piel J."/>
        </authorList>
    </citation>
    <scope>NUCLEOTIDE SEQUENCE [LARGE SCALE GENOMIC DNA]</scope>
    <source>
        <strain evidence="9">TSY2</strain>
    </source>
</reference>
<evidence type="ECO:0000256" key="1">
    <source>
        <dbReference type="ARBA" id="ARBA00022679"/>
    </source>
</evidence>
<dbReference type="EMBL" id="AZHX01001899">
    <property type="protein sequence ID" value="ETW98899.1"/>
    <property type="molecule type" value="Genomic_DNA"/>
</dbReference>
<evidence type="ECO:0000256" key="5">
    <source>
        <dbReference type="ARBA" id="ARBA00022801"/>
    </source>
</evidence>
<dbReference type="PANTHER" id="PTHR37984:SF5">
    <property type="entry name" value="PROTEIN NYNRIN-LIKE"/>
    <property type="match status" value="1"/>
</dbReference>
<sequence>MSTSSSSEGGEAPAVAHVAAPAAGLHGFVTPFDATQEEWSEYVERLEHYFTANDITAVAKRRAILLHAVGPKTYRLIKTLVSPALVTELTFEDIVVKAKAHFNPKPSPIVKRFEFNTRRQGEGETVATFVAELRKLAEYCEYGDVLNDMLRDRVVCGISNKAVQRRLLQESALTFEKALEMALAAETAEKDARRLTDDATEREQVKDTLPSETRVNKVDGPKLNKSPQSQSGTRRDCHRCGGKHQPSRCAFKEYECHFCKKKGHLAKVCRKKAATKTEQANVIVKDDNQEEPEEYTHMWHVSTGSSKPLQVTLNANGNRLVMEIDTGASVSVVSEETFNTIREGLSTLELQESTVKLQTYTGEKIGVKGSTTIQVEHNGQTILLPLIVTQGRGPTLLGRDWLAALRLDWETIFSVGSKCTLQEVLDNTVMSSERDSESCRGCKLRSM</sequence>
<feature type="domain" description="Peptidase A2" evidence="7">
    <location>
        <begin position="320"/>
        <end position="401"/>
    </location>
</feature>
<dbReference type="Proteomes" id="UP000019140">
    <property type="component" value="Unassembled WGS sequence"/>
</dbReference>
<keyword evidence="5" id="KW-0378">Hydrolase</keyword>
<keyword evidence="2" id="KW-0548">Nucleotidyltransferase</keyword>
<dbReference type="SUPFAM" id="SSF50630">
    <property type="entry name" value="Acid proteases"/>
    <property type="match status" value="1"/>
</dbReference>
<dbReference type="GO" id="GO:0016779">
    <property type="term" value="F:nucleotidyltransferase activity"/>
    <property type="evidence" value="ECO:0007669"/>
    <property type="project" value="UniProtKB-KW"/>
</dbReference>
<evidence type="ECO:0000256" key="6">
    <source>
        <dbReference type="SAM" id="MobiDB-lite"/>
    </source>
</evidence>
<evidence type="ECO:0000259" key="7">
    <source>
        <dbReference type="PROSITE" id="PS50175"/>
    </source>
</evidence>
<dbReference type="GO" id="GO:0004190">
    <property type="term" value="F:aspartic-type endopeptidase activity"/>
    <property type="evidence" value="ECO:0007669"/>
    <property type="project" value="InterPro"/>
</dbReference>
<dbReference type="PANTHER" id="PTHR37984">
    <property type="entry name" value="PROTEIN CBG26694"/>
    <property type="match status" value="1"/>
</dbReference>
<keyword evidence="9" id="KW-1185">Reference proteome</keyword>